<keyword evidence="4 6" id="KW-0274">FAD</keyword>
<dbReference type="InterPro" id="IPR029041">
    <property type="entry name" value="FAD-linked_oxidoreductase-like"/>
</dbReference>
<dbReference type="SUPFAM" id="SSF51730">
    <property type="entry name" value="FAD-linked oxidoreductase"/>
    <property type="match status" value="1"/>
</dbReference>
<evidence type="ECO:0000313" key="8">
    <source>
        <dbReference type="Proteomes" id="UP000198741"/>
    </source>
</evidence>
<keyword evidence="8" id="KW-1185">Reference proteome</keyword>
<dbReference type="Proteomes" id="UP000198741">
    <property type="component" value="Chromosome I"/>
</dbReference>
<evidence type="ECO:0000256" key="4">
    <source>
        <dbReference type="ARBA" id="ARBA00022827"/>
    </source>
</evidence>
<comment type="similarity">
    <text evidence="6">Belongs to the methylenetetrahydrofolate reductase family.</text>
</comment>
<dbReference type="AlphaFoldDB" id="A0A1H0K060"/>
<proteinExistence type="inferred from homology"/>
<gene>
    <name evidence="7" type="ORF">SAMN04515671_1114</name>
</gene>
<name>A0A1H0K060_9ACTN</name>
<evidence type="ECO:0000256" key="3">
    <source>
        <dbReference type="ARBA" id="ARBA00022630"/>
    </source>
</evidence>
<dbReference type="GO" id="GO:0006555">
    <property type="term" value="P:methionine metabolic process"/>
    <property type="evidence" value="ECO:0007669"/>
    <property type="project" value="InterPro"/>
</dbReference>
<evidence type="ECO:0000313" key="7">
    <source>
        <dbReference type="EMBL" id="SDO49336.1"/>
    </source>
</evidence>
<evidence type="ECO:0000256" key="2">
    <source>
        <dbReference type="ARBA" id="ARBA00004777"/>
    </source>
</evidence>
<sequence length="308" mass="34351">MADGRGGFVLFALTPPREAASPQRVAEIAEATIKRLSSVELDGVILYDITDESDRNPDERPFPFLPTRDPATYLQEHFLTWPTPAIVYRAVGKYSEDQLRSWLSAQDTDRVLSVFVGASSRGRETAISLARAYSLRNEVRPDLVLGGVAIPERHMRRRDEHLRLIAKQEAGCSFFVTQVIFDANAAKNMISDYRHECRARGLPLVPIVFTFSVVGSLTTLEFLRWLGVEVPHWVERDLTDSATPLQISHDHALAVAADLVNYCRRMDVPFGINVESVSARRDEIEMSVKLAGQIAAVCGENVRPFDGA</sequence>
<comment type="cofactor">
    <cofactor evidence="1 6">
        <name>FAD</name>
        <dbReference type="ChEBI" id="CHEBI:57692"/>
    </cofactor>
</comment>
<organism evidence="7 8">
    <name type="scientific">Nakamurella panacisegetis</name>
    <dbReference type="NCBI Taxonomy" id="1090615"/>
    <lineage>
        <taxon>Bacteria</taxon>
        <taxon>Bacillati</taxon>
        <taxon>Actinomycetota</taxon>
        <taxon>Actinomycetes</taxon>
        <taxon>Nakamurellales</taxon>
        <taxon>Nakamurellaceae</taxon>
        <taxon>Nakamurella</taxon>
    </lineage>
</organism>
<protein>
    <recommendedName>
        <fullName evidence="6">Methylenetetrahydrofolate reductase</fullName>
    </recommendedName>
</protein>
<comment type="pathway">
    <text evidence="2 6">One-carbon metabolism; tetrahydrofolate interconversion.</text>
</comment>
<evidence type="ECO:0000256" key="1">
    <source>
        <dbReference type="ARBA" id="ARBA00001974"/>
    </source>
</evidence>
<keyword evidence="5 6" id="KW-0560">Oxidoreductase</keyword>
<dbReference type="InterPro" id="IPR003171">
    <property type="entry name" value="Mehydrof_redctse-like"/>
</dbReference>
<evidence type="ECO:0000256" key="5">
    <source>
        <dbReference type="ARBA" id="ARBA00023002"/>
    </source>
</evidence>
<dbReference type="Pfam" id="PF02219">
    <property type="entry name" value="MTHFR"/>
    <property type="match status" value="1"/>
</dbReference>
<dbReference type="Gene3D" id="3.20.20.220">
    <property type="match status" value="1"/>
</dbReference>
<evidence type="ECO:0000256" key="6">
    <source>
        <dbReference type="RuleBase" id="RU003862"/>
    </source>
</evidence>
<dbReference type="GO" id="GO:0035999">
    <property type="term" value="P:tetrahydrofolate interconversion"/>
    <property type="evidence" value="ECO:0007669"/>
    <property type="project" value="UniProtKB-UniPathway"/>
</dbReference>
<dbReference type="GO" id="GO:0004489">
    <property type="term" value="F:methylenetetrahydrofolate reductase [NAD(P)H] activity"/>
    <property type="evidence" value="ECO:0007669"/>
    <property type="project" value="InterPro"/>
</dbReference>
<reference evidence="7 8" key="1">
    <citation type="submission" date="2016-10" db="EMBL/GenBank/DDBJ databases">
        <authorList>
            <person name="de Groot N.N."/>
        </authorList>
    </citation>
    <scope>NUCLEOTIDE SEQUENCE [LARGE SCALE GENOMIC DNA]</scope>
    <source>
        <strain evidence="8">P4-7,KCTC 19426,CECT 7604</strain>
    </source>
</reference>
<dbReference type="STRING" id="1090615.SAMN04515671_1114"/>
<dbReference type="UniPathway" id="UPA00193"/>
<keyword evidence="3 6" id="KW-0285">Flavoprotein</keyword>
<dbReference type="EMBL" id="LT629710">
    <property type="protein sequence ID" value="SDO49336.1"/>
    <property type="molecule type" value="Genomic_DNA"/>
</dbReference>
<accession>A0A1H0K060</accession>